<dbReference type="Gene3D" id="4.10.240.10">
    <property type="entry name" value="Zn(2)-C6 fungal-type DNA-binding domain"/>
    <property type="match status" value="1"/>
</dbReference>
<dbReference type="InterPro" id="IPR001138">
    <property type="entry name" value="Zn2Cys6_DnaBD"/>
</dbReference>
<sequence>MVGQRCGAEKPACTTCARLGKDCVYETSKSTGRIAKLKNRIAELEEQVEATKQTLGVLTRSSSSTDLSPGIESATTDPSFLQSLTAEAQQSVSLTSVQGRNTETTYEPNSTARPLESPGSTFAFNFETLDPTVVNLMTDDSMFQTILQAPSNKSRSSIPQLTESGTVRDVVGGWFDPEDVPIPVRDLLLDIYFSEAAILGFMFHMPKFYARLTLPPAKRPHPALLYSMYLVGAKRSSQPGLRQLETRFMHIADRHLKAGLDEGDRPLDIVRASVLMIIHLYTSEKYSLGFALTGATVKLAQACGLHRIQTSVWAPPPPQAHPIVHFTMRAGGYLLGPPEDQLDLAERIYTFWTVYEVDQCTAVASLFEPTFRSDDIITPLPRAFDFYVLGLVSRTDDVTMHQALDIESMETSIDDIFLVHRLKIETLLGRIVRVKHLLPEVPVGAGSYGRAMYLSHPTAFTSLKHSLDLYCDRLPPAFRLPWRRWDEGAENTLPRMSLPDGTAILWFLIGNAYLLLWNVRSLNSENAMAVIVARRIVSIMCLFPRREMRGAYDAFIMTIWNEVAMILLREYKRLTFEGRSLGMYRTRLGLQ</sequence>
<organism evidence="10 11">
    <name type="scientific">Naematelia encephala</name>
    <dbReference type="NCBI Taxonomy" id="71784"/>
    <lineage>
        <taxon>Eukaryota</taxon>
        <taxon>Fungi</taxon>
        <taxon>Dikarya</taxon>
        <taxon>Basidiomycota</taxon>
        <taxon>Agaricomycotina</taxon>
        <taxon>Tremellomycetes</taxon>
        <taxon>Tremellales</taxon>
        <taxon>Naemateliaceae</taxon>
        <taxon>Naematelia</taxon>
    </lineage>
</organism>
<feature type="coiled-coil region" evidence="6">
    <location>
        <begin position="27"/>
        <end position="61"/>
    </location>
</feature>
<keyword evidence="2" id="KW-0479">Metal-binding</keyword>
<accession>A0A1Y2B139</accession>
<dbReference type="GO" id="GO:0000981">
    <property type="term" value="F:DNA-binding transcription factor activity, RNA polymerase II-specific"/>
    <property type="evidence" value="ECO:0007669"/>
    <property type="project" value="InterPro"/>
</dbReference>
<evidence type="ECO:0000313" key="10">
    <source>
        <dbReference type="EMBL" id="ORY27795.1"/>
    </source>
</evidence>
<reference evidence="10 11" key="1">
    <citation type="submission" date="2016-07" db="EMBL/GenBank/DDBJ databases">
        <title>Pervasive Adenine N6-methylation of Active Genes in Fungi.</title>
        <authorList>
            <consortium name="DOE Joint Genome Institute"/>
            <person name="Mondo S.J."/>
            <person name="Dannebaum R.O."/>
            <person name="Kuo R.C."/>
            <person name="Labutti K."/>
            <person name="Haridas S."/>
            <person name="Kuo A."/>
            <person name="Salamov A."/>
            <person name="Ahrendt S.R."/>
            <person name="Lipzen A."/>
            <person name="Sullivan W."/>
            <person name="Andreopoulos W.B."/>
            <person name="Clum A."/>
            <person name="Lindquist E."/>
            <person name="Daum C."/>
            <person name="Ramamoorthy G.K."/>
            <person name="Gryganskyi A."/>
            <person name="Culley D."/>
            <person name="Magnuson J.K."/>
            <person name="James T.Y."/>
            <person name="O'Malley M.A."/>
            <person name="Stajich J.E."/>
            <person name="Spatafora J.W."/>
            <person name="Visel A."/>
            <person name="Grigoriev I.V."/>
        </authorList>
    </citation>
    <scope>NUCLEOTIDE SEQUENCE [LARGE SCALE GENOMIC DNA]</scope>
    <source>
        <strain evidence="10 11">68-887.2</strain>
    </source>
</reference>
<comment type="caution">
    <text evidence="10">The sequence shown here is derived from an EMBL/GenBank/DDBJ whole genome shotgun (WGS) entry which is preliminary data.</text>
</comment>
<evidence type="ECO:0000256" key="2">
    <source>
        <dbReference type="ARBA" id="ARBA00022723"/>
    </source>
</evidence>
<evidence type="ECO:0000256" key="1">
    <source>
        <dbReference type="ARBA" id="ARBA00004123"/>
    </source>
</evidence>
<evidence type="ECO:0000313" key="11">
    <source>
        <dbReference type="Proteomes" id="UP000193986"/>
    </source>
</evidence>
<keyword evidence="11" id="KW-1185">Reference proteome</keyword>
<dbReference type="CDD" id="cd12148">
    <property type="entry name" value="fungal_TF_MHR"/>
    <property type="match status" value="1"/>
</dbReference>
<dbReference type="InterPro" id="IPR036864">
    <property type="entry name" value="Zn2-C6_fun-type_DNA-bd_sf"/>
</dbReference>
<dbReference type="Proteomes" id="UP000193986">
    <property type="component" value="Unassembled WGS sequence"/>
</dbReference>
<proteinExistence type="predicted"/>
<dbReference type="GO" id="GO:0005634">
    <property type="term" value="C:nucleus"/>
    <property type="evidence" value="ECO:0007669"/>
    <property type="project" value="UniProtKB-SubCell"/>
</dbReference>
<dbReference type="GO" id="GO:0006351">
    <property type="term" value="P:DNA-templated transcription"/>
    <property type="evidence" value="ECO:0007669"/>
    <property type="project" value="InterPro"/>
</dbReference>
<comment type="subcellular location">
    <subcellularLocation>
        <location evidence="1">Nucleus</location>
    </subcellularLocation>
</comment>
<dbReference type="STRING" id="71784.A0A1Y2B139"/>
<dbReference type="OrthoDB" id="39175at2759"/>
<dbReference type="AlphaFoldDB" id="A0A1Y2B139"/>
<dbReference type="InterPro" id="IPR050815">
    <property type="entry name" value="TF_fung"/>
</dbReference>
<keyword evidence="6" id="KW-0175">Coiled coil</keyword>
<dbReference type="GO" id="GO:0003677">
    <property type="term" value="F:DNA binding"/>
    <property type="evidence" value="ECO:0007669"/>
    <property type="project" value="InterPro"/>
</dbReference>
<feature type="domain" description="Xylanolytic transcriptional activator regulatory" evidence="9">
    <location>
        <begin position="189"/>
        <end position="386"/>
    </location>
</feature>
<keyword evidence="4" id="KW-0804">Transcription</keyword>
<feature type="region of interest" description="Disordered" evidence="7">
    <location>
        <begin position="91"/>
        <end position="114"/>
    </location>
</feature>
<dbReference type="CDD" id="cd00067">
    <property type="entry name" value="GAL4"/>
    <property type="match status" value="1"/>
</dbReference>
<evidence type="ECO:0000256" key="6">
    <source>
        <dbReference type="SAM" id="Coils"/>
    </source>
</evidence>
<dbReference type="Pfam" id="PF00172">
    <property type="entry name" value="Zn_clus"/>
    <property type="match status" value="1"/>
</dbReference>
<name>A0A1Y2B139_9TREE</name>
<dbReference type="EMBL" id="MCFC01000036">
    <property type="protein sequence ID" value="ORY27795.1"/>
    <property type="molecule type" value="Genomic_DNA"/>
</dbReference>
<evidence type="ECO:0000256" key="7">
    <source>
        <dbReference type="SAM" id="MobiDB-lite"/>
    </source>
</evidence>
<feature type="domain" description="Zn(2)-C6 fungal-type" evidence="8">
    <location>
        <begin position="5"/>
        <end position="29"/>
    </location>
</feature>
<dbReference type="PANTHER" id="PTHR47338">
    <property type="entry name" value="ZN(II)2CYS6 TRANSCRIPTION FACTOR (EUROFUNG)-RELATED"/>
    <property type="match status" value="1"/>
</dbReference>
<keyword evidence="3" id="KW-0805">Transcription regulation</keyword>
<evidence type="ECO:0008006" key="12">
    <source>
        <dbReference type="Google" id="ProtNLM"/>
    </source>
</evidence>
<evidence type="ECO:0000256" key="5">
    <source>
        <dbReference type="ARBA" id="ARBA00023242"/>
    </source>
</evidence>
<keyword evidence="5" id="KW-0539">Nucleus</keyword>
<gene>
    <name evidence="10" type="ORF">BCR39DRAFT_537261</name>
</gene>
<evidence type="ECO:0000259" key="8">
    <source>
        <dbReference type="Pfam" id="PF00172"/>
    </source>
</evidence>
<dbReference type="GO" id="GO:0008270">
    <property type="term" value="F:zinc ion binding"/>
    <property type="evidence" value="ECO:0007669"/>
    <property type="project" value="InterPro"/>
</dbReference>
<evidence type="ECO:0000256" key="4">
    <source>
        <dbReference type="ARBA" id="ARBA00023163"/>
    </source>
</evidence>
<dbReference type="InParanoid" id="A0A1Y2B139"/>
<evidence type="ECO:0000256" key="3">
    <source>
        <dbReference type="ARBA" id="ARBA00023015"/>
    </source>
</evidence>
<dbReference type="PANTHER" id="PTHR47338:SF29">
    <property type="entry name" value="ZN(2)-C6 FUNGAL-TYPE DOMAIN-CONTAINING PROTEIN"/>
    <property type="match status" value="1"/>
</dbReference>
<dbReference type="Pfam" id="PF04082">
    <property type="entry name" value="Fungal_trans"/>
    <property type="match status" value="1"/>
</dbReference>
<dbReference type="InterPro" id="IPR007219">
    <property type="entry name" value="XnlR_reg_dom"/>
</dbReference>
<protein>
    <recommendedName>
        <fullName evidence="12">Transcription factor domain-containing protein</fullName>
    </recommendedName>
</protein>
<evidence type="ECO:0000259" key="9">
    <source>
        <dbReference type="Pfam" id="PF04082"/>
    </source>
</evidence>